<dbReference type="InterPro" id="IPR016024">
    <property type="entry name" value="ARM-type_fold"/>
</dbReference>
<feature type="domain" description="Cytochrome c-552/4" evidence="2">
    <location>
        <begin position="167"/>
        <end position="210"/>
    </location>
</feature>
<keyword evidence="1" id="KW-0732">Signal</keyword>
<evidence type="ECO:0000256" key="1">
    <source>
        <dbReference type="ARBA" id="ARBA00022729"/>
    </source>
</evidence>
<evidence type="ECO:0000259" key="2">
    <source>
        <dbReference type="Pfam" id="PF13435"/>
    </source>
</evidence>
<dbReference type="SUPFAM" id="SSF48695">
    <property type="entry name" value="Multiheme cytochromes"/>
    <property type="match status" value="1"/>
</dbReference>
<dbReference type="PROSITE" id="PS51257">
    <property type="entry name" value="PROKAR_LIPOPROTEIN"/>
    <property type="match status" value="1"/>
</dbReference>
<feature type="domain" description="Cytochrome c-552/4" evidence="2">
    <location>
        <begin position="36"/>
        <end position="63"/>
    </location>
</feature>
<accession>A0A3B0TX93</accession>
<dbReference type="Pfam" id="PF13435">
    <property type="entry name" value="Cytochrome_C554"/>
    <property type="match status" value="2"/>
</dbReference>
<dbReference type="InterPro" id="IPR051829">
    <property type="entry name" value="Multiheme_Cytochr_ET"/>
</dbReference>
<evidence type="ECO:0000313" key="3">
    <source>
        <dbReference type="EMBL" id="VAW21420.1"/>
    </source>
</evidence>
<dbReference type="InterPro" id="IPR011990">
    <property type="entry name" value="TPR-like_helical_dom_sf"/>
</dbReference>
<dbReference type="AlphaFoldDB" id="A0A3B0TX93"/>
<dbReference type="InterPro" id="IPR011989">
    <property type="entry name" value="ARM-like"/>
</dbReference>
<dbReference type="Pfam" id="PF13181">
    <property type="entry name" value="TPR_8"/>
    <property type="match status" value="1"/>
</dbReference>
<dbReference type="InterPro" id="IPR003321">
    <property type="entry name" value="Cyt_c552"/>
</dbReference>
<protein>
    <submittedName>
        <fullName evidence="3">FIG140336: TPR domain protein</fullName>
    </submittedName>
</protein>
<dbReference type="EMBL" id="UOEP01000145">
    <property type="protein sequence ID" value="VAW21420.1"/>
    <property type="molecule type" value="Genomic_DNA"/>
</dbReference>
<organism evidence="3">
    <name type="scientific">hydrothermal vent metagenome</name>
    <dbReference type="NCBI Taxonomy" id="652676"/>
    <lineage>
        <taxon>unclassified sequences</taxon>
        <taxon>metagenomes</taxon>
        <taxon>ecological metagenomes</taxon>
    </lineage>
</organism>
<dbReference type="InterPro" id="IPR036280">
    <property type="entry name" value="Multihaem_cyt_sf"/>
</dbReference>
<dbReference type="PROSITE" id="PS50005">
    <property type="entry name" value="TPR"/>
    <property type="match status" value="2"/>
</dbReference>
<dbReference type="PANTHER" id="PTHR35038">
    <property type="entry name" value="DISSIMILATORY SULFITE REDUCTASE SIRA"/>
    <property type="match status" value="1"/>
</dbReference>
<proteinExistence type="predicted"/>
<dbReference type="Gene3D" id="1.25.40.10">
    <property type="entry name" value="Tetratricopeptide repeat domain"/>
    <property type="match status" value="2"/>
</dbReference>
<dbReference type="InterPro" id="IPR019734">
    <property type="entry name" value="TPR_rpt"/>
</dbReference>
<dbReference type="Pfam" id="PF12895">
    <property type="entry name" value="ANAPC3"/>
    <property type="match status" value="1"/>
</dbReference>
<dbReference type="SUPFAM" id="SSF48371">
    <property type="entry name" value="ARM repeat"/>
    <property type="match status" value="1"/>
</dbReference>
<dbReference type="Gene3D" id="1.10.1130.10">
    <property type="entry name" value="Flavocytochrome C3, Chain A"/>
    <property type="match status" value="2"/>
</dbReference>
<sequence>MNKLFSFIFLIIILSACNTRDSKNSRTASYSGSESCIECHERFYNLWSPSHHGKAMQATNKSFIKENTLPESGDFALEGKKYEVILDDSTLVLLEKEGAGTTRYDIDWALGGKNVYYFLTPMEKGKLQTIPLAYNINKKEWYNNPESAIRHFPDAETPDEALSWKDRMYTFNTSCYGCHVSQLTTNFDLASDSYRTTWRESGINCETCHGPSSEHVKLFKKIKNGKVPYDIKLVVTKRFTPEQHNSACAPCHAKMQPITASFMPGKLFYDHYNLTTLENPDFYPDGRDLGENYTMTTWGMNACVSKSDLHCVICHTSSGRFRFKGKNSNDACKSCHESRVNDVVAHSHHPEGSEGALCINCHMPKTEFGNMIRSDHSFRPPMPGATLKFGSPNACNICHNEKSAEWAVKKVNEWYPDDTYRKETIRWAQLIKEAREDNWENLDKMLEIINRQEHNEIITTSLIRLLANCREPEKWKAIMDALGNNSPLVRSAAAAGLMGNFTKEAKAALLKACSDTFRVVRVSAALPLSAFPDEQFSTEEQAIIAKATTEYKQSLVARPDDWSAHYNMGIFYQNRGDIAKALESYETSSRLYPAAIMPLVNSSVLYSYIGNQAKAEENLRKAIQYAPDDEAVNLNLGLLLAEQGRNEEAKKALETCLKSNPNQGIAAYNLSILYAGSDINKALKYAKMATVAIPEDPKYSYTLAYYQSKAKQAKESIKTLKGIIKKYPGHLNSVFLLAQIYVQAGQKEKAEQLYMETLKAEGLSDAEKAGIQQALAGLNK</sequence>
<name>A0A3B0TX93_9ZZZZ</name>
<dbReference type="GO" id="GO:0042597">
    <property type="term" value="C:periplasmic space"/>
    <property type="evidence" value="ECO:0007669"/>
    <property type="project" value="InterPro"/>
</dbReference>
<dbReference type="SUPFAM" id="SSF48452">
    <property type="entry name" value="TPR-like"/>
    <property type="match status" value="1"/>
</dbReference>
<dbReference type="InterPro" id="IPR023155">
    <property type="entry name" value="Cyt_c-552/4"/>
</dbReference>
<dbReference type="PANTHER" id="PTHR35038:SF8">
    <property type="entry name" value="C-TYPE POLYHEME CYTOCHROME OMCC"/>
    <property type="match status" value="1"/>
</dbReference>
<dbReference type="Pfam" id="PF02335">
    <property type="entry name" value="Cytochrom_C552"/>
    <property type="match status" value="1"/>
</dbReference>
<dbReference type="SMART" id="SM00028">
    <property type="entry name" value="TPR"/>
    <property type="match status" value="5"/>
</dbReference>
<dbReference type="GO" id="GO:0042279">
    <property type="term" value="F:nitrite reductase (cytochrome, ammonia-forming) activity"/>
    <property type="evidence" value="ECO:0007669"/>
    <property type="project" value="InterPro"/>
</dbReference>
<dbReference type="Pfam" id="PF14559">
    <property type="entry name" value="TPR_19"/>
    <property type="match status" value="1"/>
</dbReference>
<gene>
    <name evidence="3" type="ORF">MNBD_BACTEROID01-206</name>
</gene>
<dbReference type="Gene3D" id="1.25.10.10">
    <property type="entry name" value="Leucine-rich Repeat Variant"/>
    <property type="match status" value="1"/>
</dbReference>
<reference evidence="3" key="1">
    <citation type="submission" date="2018-06" db="EMBL/GenBank/DDBJ databases">
        <authorList>
            <person name="Zhirakovskaya E."/>
        </authorList>
    </citation>
    <scope>NUCLEOTIDE SEQUENCE</scope>
</reference>